<dbReference type="RefSeq" id="WP_007992537.1">
    <property type="nucleotide sequence ID" value="NZ_AOJJ01000008.1"/>
</dbReference>
<dbReference type="AlphaFoldDB" id="M0PRV5"/>
<feature type="transmembrane region" description="Helical" evidence="1">
    <location>
        <begin position="133"/>
        <end position="154"/>
    </location>
</feature>
<feature type="transmembrane region" description="Helical" evidence="1">
    <location>
        <begin position="41"/>
        <end position="61"/>
    </location>
</feature>
<keyword evidence="1" id="KW-0472">Membrane</keyword>
<keyword evidence="1" id="KW-0812">Transmembrane</keyword>
<dbReference type="Pfam" id="PF20108">
    <property type="entry name" value="DUF6498"/>
    <property type="match status" value="1"/>
</dbReference>
<keyword evidence="1" id="KW-1133">Transmembrane helix</keyword>
<proteinExistence type="predicted"/>
<evidence type="ECO:0000313" key="2">
    <source>
        <dbReference type="EMBL" id="EMA72747.1"/>
    </source>
</evidence>
<evidence type="ECO:0000313" key="3">
    <source>
        <dbReference type="Proteomes" id="UP000011528"/>
    </source>
</evidence>
<sequence length="425" mass="46408">MVPFENAQRYIPSPETIAVIVANVLPLVGVVALGWNLAALVFLYWFELGILSFWALVKAVFAGRPSEFDSDPLIGGALASKRTAIPVPFTDLGIRFSTLPVLAVAIPILTLVWFFAGVTTVGVIGPETPDSDALVMVVLSAFGIFLSEGASTLLEYFYRGGYRDHSAQTAIQGVFMRAAVIGVGGLFTATFIGLAADSVASDDPITAVDPTVVGLPILVGIVLVKFSFDLGGLYRERLAAFDEASSFELGWAYEPPPRESIEPVSAVDKRLRPTLMGRLFGGISTENVRRHPGALGVGGFLLLISLLFMMGRVWDIVLALVGVSLIVPIGLLTIDYGLRYGGVEYRISEDEIVAHDRLFRTRLWRIEAWDESGLRVERGRLHRLLGTSTVVIECADQELWLPHLEDPDPILDVFDRRPNGVQRRE</sequence>
<feature type="transmembrane region" description="Helical" evidence="1">
    <location>
        <begin position="207"/>
        <end position="228"/>
    </location>
</feature>
<name>M0PRV5_9EURY</name>
<comment type="caution">
    <text evidence="2">The sequence shown here is derived from an EMBL/GenBank/DDBJ whole genome shotgun (WGS) entry which is preliminary data.</text>
</comment>
<dbReference type="Proteomes" id="UP000011528">
    <property type="component" value="Unassembled WGS sequence"/>
</dbReference>
<protein>
    <submittedName>
        <fullName evidence="2">Uncharacterized protein</fullName>
    </submittedName>
</protein>
<gene>
    <name evidence="2" type="ORF">C462_00222</name>
</gene>
<feature type="transmembrane region" description="Helical" evidence="1">
    <location>
        <begin position="293"/>
        <end position="310"/>
    </location>
</feature>
<feature type="transmembrane region" description="Helical" evidence="1">
    <location>
        <begin position="174"/>
        <end position="195"/>
    </location>
</feature>
<accession>M0PRV5</accession>
<reference evidence="2 3" key="1">
    <citation type="journal article" date="2014" name="PLoS Genet.">
        <title>Phylogenetically driven sequencing of extremely halophilic archaea reveals strategies for static and dynamic osmo-response.</title>
        <authorList>
            <person name="Becker E.A."/>
            <person name="Seitzer P.M."/>
            <person name="Tritt A."/>
            <person name="Larsen D."/>
            <person name="Krusor M."/>
            <person name="Yao A.I."/>
            <person name="Wu D."/>
            <person name="Madern D."/>
            <person name="Eisen J.A."/>
            <person name="Darling A.E."/>
            <person name="Facciotti M.T."/>
        </authorList>
    </citation>
    <scope>NUCLEOTIDE SEQUENCE [LARGE SCALE GENOMIC DNA]</scope>
    <source>
        <strain evidence="2 3">JCM 13916</strain>
    </source>
</reference>
<dbReference type="STRING" id="1230455.C462_00222"/>
<organism evidence="2 3">
    <name type="scientific">Halorubrum distributum JCM 13916</name>
    <dbReference type="NCBI Taxonomy" id="1230455"/>
    <lineage>
        <taxon>Archaea</taxon>
        <taxon>Methanobacteriati</taxon>
        <taxon>Methanobacteriota</taxon>
        <taxon>Stenosarchaea group</taxon>
        <taxon>Halobacteria</taxon>
        <taxon>Halobacteriales</taxon>
        <taxon>Haloferacaceae</taxon>
        <taxon>Halorubrum</taxon>
        <taxon>Halorubrum distributum group</taxon>
    </lineage>
</organism>
<evidence type="ECO:0000256" key="1">
    <source>
        <dbReference type="SAM" id="Phobius"/>
    </source>
</evidence>
<feature type="transmembrane region" description="Helical" evidence="1">
    <location>
        <begin position="316"/>
        <end position="338"/>
    </location>
</feature>
<feature type="transmembrane region" description="Helical" evidence="1">
    <location>
        <begin position="16"/>
        <end position="35"/>
    </location>
</feature>
<dbReference type="EMBL" id="AOJJ01000008">
    <property type="protein sequence ID" value="EMA72747.1"/>
    <property type="molecule type" value="Genomic_DNA"/>
</dbReference>
<feature type="transmembrane region" description="Helical" evidence="1">
    <location>
        <begin position="99"/>
        <end position="121"/>
    </location>
</feature>
<dbReference type="InterPro" id="IPR045466">
    <property type="entry name" value="DUF6498"/>
</dbReference>